<protein>
    <recommendedName>
        <fullName evidence="1">MADF domain-containing protein</fullName>
    </recommendedName>
</protein>
<dbReference type="Proteomes" id="UP000008237">
    <property type="component" value="Unassembled WGS sequence"/>
</dbReference>
<feature type="non-terminal residue" evidence="2">
    <location>
        <position position="1"/>
    </location>
</feature>
<gene>
    <name evidence="2" type="ORF">EAI_02941</name>
</gene>
<reference evidence="2 3" key="1">
    <citation type="journal article" date="2010" name="Science">
        <title>Genomic comparison of the ants Camponotus floridanus and Harpegnathos saltator.</title>
        <authorList>
            <person name="Bonasio R."/>
            <person name="Zhang G."/>
            <person name="Ye C."/>
            <person name="Mutti N.S."/>
            <person name="Fang X."/>
            <person name="Qin N."/>
            <person name="Donahue G."/>
            <person name="Yang P."/>
            <person name="Li Q."/>
            <person name="Li C."/>
            <person name="Zhang P."/>
            <person name="Huang Z."/>
            <person name="Berger S.L."/>
            <person name="Reinberg D."/>
            <person name="Wang J."/>
            <person name="Liebig J."/>
        </authorList>
    </citation>
    <scope>NUCLEOTIDE SEQUENCE [LARGE SCALE GENOMIC DNA]</scope>
    <source>
        <strain evidence="2 3">R22 G/1</strain>
    </source>
</reference>
<proteinExistence type="predicted"/>
<dbReference type="EMBL" id="GL448450">
    <property type="protein sequence ID" value="EFN84637.1"/>
    <property type="molecule type" value="Genomic_DNA"/>
</dbReference>
<organism evidence="3">
    <name type="scientific">Harpegnathos saltator</name>
    <name type="common">Jerdon's jumping ant</name>
    <dbReference type="NCBI Taxonomy" id="610380"/>
    <lineage>
        <taxon>Eukaryota</taxon>
        <taxon>Metazoa</taxon>
        <taxon>Ecdysozoa</taxon>
        <taxon>Arthropoda</taxon>
        <taxon>Hexapoda</taxon>
        <taxon>Insecta</taxon>
        <taxon>Pterygota</taxon>
        <taxon>Neoptera</taxon>
        <taxon>Endopterygota</taxon>
        <taxon>Hymenoptera</taxon>
        <taxon>Apocrita</taxon>
        <taxon>Aculeata</taxon>
        <taxon>Formicoidea</taxon>
        <taxon>Formicidae</taxon>
        <taxon>Ponerinae</taxon>
        <taxon>Ponerini</taxon>
        <taxon>Harpegnathos</taxon>
    </lineage>
</organism>
<dbReference type="AlphaFoldDB" id="E2BI66"/>
<dbReference type="InParanoid" id="E2BI66"/>
<evidence type="ECO:0000313" key="3">
    <source>
        <dbReference type="Proteomes" id="UP000008237"/>
    </source>
</evidence>
<dbReference type="Pfam" id="PF10545">
    <property type="entry name" value="MADF_DNA_bdg"/>
    <property type="match status" value="1"/>
</dbReference>
<evidence type="ECO:0000259" key="1">
    <source>
        <dbReference type="Pfam" id="PF10545"/>
    </source>
</evidence>
<name>E2BI66_HARSA</name>
<feature type="non-terminal residue" evidence="2">
    <location>
        <position position="44"/>
    </location>
</feature>
<feature type="domain" description="MADF" evidence="1">
    <location>
        <begin position="6"/>
        <end position="42"/>
    </location>
</feature>
<dbReference type="InterPro" id="IPR006578">
    <property type="entry name" value="MADF-dom"/>
</dbReference>
<keyword evidence="3" id="KW-1185">Reference proteome</keyword>
<accession>E2BI66</accession>
<evidence type="ECO:0000313" key="2">
    <source>
        <dbReference type="EMBL" id="EFN84637.1"/>
    </source>
</evidence>
<sequence>KTDTLLIDIIKNYPYIFDKSMADFKNVNNKERAWMEISSILKLS</sequence>